<evidence type="ECO:0000313" key="9">
    <source>
        <dbReference type="Proteomes" id="UP001501195"/>
    </source>
</evidence>
<feature type="transmembrane region" description="Helical" evidence="7">
    <location>
        <begin position="446"/>
        <end position="469"/>
    </location>
</feature>
<feature type="transmembrane region" description="Helical" evidence="7">
    <location>
        <begin position="414"/>
        <end position="434"/>
    </location>
</feature>
<dbReference type="InterPro" id="IPR050367">
    <property type="entry name" value="APC_superfamily"/>
</dbReference>
<feature type="region of interest" description="Disordered" evidence="6">
    <location>
        <begin position="485"/>
        <end position="520"/>
    </location>
</feature>
<sequence>MANSTGSPGATGAAPAGTPRLSGRLGVGSIVFMVVAAAAPLTVVGGTVPLGITLGNGAGFPAMYAVGAVVLLFFAVGFTAMTRYVPDAGAFYTYIGAGLGRLNGLGASFLALLTYQAIQVAVYGYLGNELGVVVADLGGPQVPWWVWAAASAALVGALGYRHIDLSSRVLGVLLVAEVGIVLVVDAAVVLAGGSQEGLSTAALTPSGIAAGAPGIGLMLALAGFIGFECTAVFRDESRDPDRTIPRATYASLALIGLFYTVSAWAVVSAWGDGGAVAQAGENPVGMVVQTAEDYAGGVVADVVQVLLLTSLFACVLSFHNVLNRYVFAMANTGVLPRAWGASHPRHRSPHVASLLQTGSSLLLLAVFALTGLDPVLEVFTWMSGIATLGFVLLMLVTCVAVLVFFRRRRVDTRVWNTVVAPVIGTAGLAVATWLTASNFGLLVGGWGVGTAFLVLLAASYAVGPVVGLLRPSADPLLTGSHQAATVPHQAGGPAHPAADDHPTRNPTRTPTPATSPEPRA</sequence>
<reference evidence="9" key="1">
    <citation type="journal article" date="2019" name="Int. J. Syst. Evol. Microbiol.">
        <title>The Global Catalogue of Microorganisms (GCM) 10K type strain sequencing project: providing services to taxonomists for standard genome sequencing and annotation.</title>
        <authorList>
            <consortium name="The Broad Institute Genomics Platform"/>
            <consortium name="The Broad Institute Genome Sequencing Center for Infectious Disease"/>
            <person name="Wu L."/>
            <person name="Ma J."/>
        </authorList>
    </citation>
    <scope>NUCLEOTIDE SEQUENCE [LARGE SCALE GENOMIC DNA]</scope>
    <source>
        <strain evidence="9">JCM 18126</strain>
    </source>
</reference>
<feature type="transmembrane region" description="Helical" evidence="7">
    <location>
        <begin position="351"/>
        <end position="372"/>
    </location>
</feature>
<dbReference type="InterPro" id="IPR002293">
    <property type="entry name" value="AA/rel_permease1"/>
</dbReference>
<evidence type="ECO:0000256" key="1">
    <source>
        <dbReference type="ARBA" id="ARBA00004651"/>
    </source>
</evidence>
<name>A0ABP9HI77_9ACTN</name>
<feature type="transmembrane region" description="Helical" evidence="7">
    <location>
        <begin position="206"/>
        <end position="227"/>
    </location>
</feature>
<keyword evidence="3 7" id="KW-0812">Transmembrane</keyword>
<dbReference type="PANTHER" id="PTHR42770:SF16">
    <property type="entry name" value="AMINO ACID PERMEASE"/>
    <property type="match status" value="1"/>
</dbReference>
<dbReference type="Gene3D" id="1.20.1740.10">
    <property type="entry name" value="Amino acid/polyamine transporter I"/>
    <property type="match status" value="1"/>
</dbReference>
<dbReference type="EMBL" id="BAABIL010000147">
    <property type="protein sequence ID" value="GAA4971562.1"/>
    <property type="molecule type" value="Genomic_DNA"/>
</dbReference>
<comment type="subcellular location">
    <subcellularLocation>
        <location evidence="1">Cell membrane</location>
        <topology evidence="1">Multi-pass membrane protein</topology>
    </subcellularLocation>
</comment>
<feature type="transmembrane region" description="Helical" evidence="7">
    <location>
        <begin position="142"/>
        <end position="160"/>
    </location>
</feature>
<keyword evidence="4 7" id="KW-1133">Transmembrane helix</keyword>
<evidence type="ECO:0000256" key="6">
    <source>
        <dbReference type="SAM" id="MobiDB-lite"/>
    </source>
</evidence>
<dbReference type="Pfam" id="PF13520">
    <property type="entry name" value="AA_permease_2"/>
    <property type="match status" value="1"/>
</dbReference>
<evidence type="ECO:0000256" key="2">
    <source>
        <dbReference type="ARBA" id="ARBA00022475"/>
    </source>
</evidence>
<dbReference type="RefSeq" id="WP_345711447.1">
    <property type="nucleotide sequence ID" value="NZ_BAABIL010000147.1"/>
</dbReference>
<dbReference type="PANTHER" id="PTHR42770">
    <property type="entry name" value="AMINO ACID TRANSPORTER-RELATED"/>
    <property type="match status" value="1"/>
</dbReference>
<keyword evidence="5 7" id="KW-0472">Membrane</keyword>
<gene>
    <name evidence="8" type="ORF">GCM10023225_11630</name>
</gene>
<accession>A0ABP9HI77</accession>
<feature type="transmembrane region" description="Helical" evidence="7">
    <location>
        <begin position="102"/>
        <end position="122"/>
    </location>
</feature>
<feature type="transmembrane region" description="Helical" evidence="7">
    <location>
        <begin position="378"/>
        <end position="405"/>
    </location>
</feature>
<feature type="transmembrane region" description="Helical" evidence="7">
    <location>
        <begin position="302"/>
        <end position="322"/>
    </location>
</feature>
<feature type="transmembrane region" description="Helical" evidence="7">
    <location>
        <begin position="172"/>
        <end position="194"/>
    </location>
</feature>
<dbReference type="Proteomes" id="UP001501195">
    <property type="component" value="Unassembled WGS sequence"/>
</dbReference>
<organism evidence="8 9">
    <name type="scientific">Kineococcus glutinatus</name>
    <dbReference type="NCBI Taxonomy" id="1070872"/>
    <lineage>
        <taxon>Bacteria</taxon>
        <taxon>Bacillati</taxon>
        <taxon>Actinomycetota</taxon>
        <taxon>Actinomycetes</taxon>
        <taxon>Kineosporiales</taxon>
        <taxon>Kineosporiaceae</taxon>
        <taxon>Kineococcus</taxon>
    </lineage>
</organism>
<keyword evidence="2" id="KW-1003">Cell membrane</keyword>
<keyword evidence="9" id="KW-1185">Reference proteome</keyword>
<dbReference type="PIRSF" id="PIRSF006060">
    <property type="entry name" value="AA_transporter"/>
    <property type="match status" value="1"/>
</dbReference>
<evidence type="ECO:0000256" key="4">
    <source>
        <dbReference type="ARBA" id="ARBA00022989"/>
    </source>
</evidence>
<feature type="transmembrane region" description="Helical" evidence="7">
    <location>
        <begin position="30"/>
        <end position="52"/>
    </location>
</feature>
<feature type="compositionally biased region" description="Low complexity" evidence="6">
    <location>
        <begin position="487"/>
        <end position="496"/>
    </location>
</feature>
<protein>
    <submittedName>
        <fullName evidence="8">APC family permease</fullName>
    </submittedName>
</protein>
<comment type="caution">
    <text evidence="8">The sequence shown here is derived from an EMBL/GenBank/DDBJ whole genome shotgun (WGS) entry which is preliminary data.</text>
</comment>
<proteinExistence type="predicted"/>
<feature type="transmembrane region" description="Helical" evidence="7">
    <location>
        <begin position="247"/>
        <end position="267"/>
    </location>
</feature>
<evidence type="ECO:0000256" key="7">
    <source>
        <dbReference type="SAM" id="Phobius"/>
    </source>
</evidence>
<feature type="compositionally biased region" description="Low complexity" evidence="6">
    <location>
        <begin position="504"/>
        <end position="520"/>
    </location>
</feature>
<evidence type="ECO:0000256" key="3">
    <source>
        <dbReference type="ARBA" id="ARBA00022692"/>
    </source>
</evidence>
<evidence type="ECO:0000256" key="5">
    <source>
        <dbReference type="ARBA" id="ARBA00023136"/>
    </source>
</evidence>
<evidence type="ECO:0000313" key="8">
    <source>
        <dbReference type="EMBL" id="GAA4971562.1"/>
    </source>
</evidence>
<feature type="transmembrane region" description="Helical" evidence="7">
    <location>
        <begin position="58"/>
        <end position="81"/>
    </location>
</feature>